<keyword evidence="2" id="KW-1185">Reference proteome</keyword>
<reference evidence="1 2" key="1">
    <citation type="submission" date="2020-02" db="EMBL/GenBank/DDBJ databases">
        <title>Rhodobacter algicola sp. nov., isolated from microalga culture.</title>
        <authorList>
            <person name="Park C.-Y."/>
        </authorList>
    </citation>
    <scope>NUCLEOTIDE SEQUENCE [LARGE SCALE GENOMIC DNA]</scope>
    <source>
        <strain evidence="1 2">ETT8</strain>
    </source>
</reference>
<protein>
    <submittedName>
        <fullName evidence="1">Uncharacterized protein</fullName>
    </submittedName>
</protein>
<accession>A0A6B3RNR2</accession>
<evidence type="ECO:0000313" key="2">
    <source>
        <dbReference type="Proteomes" id="UP000481421"/>
    </source>
</evidence>
<gene>
    <name evidence="1" type="ORF">G3572_00750</name>
</gene>
<dbReference type="EMBL" id="JAAIKE010000001">
    <property type="protein sequence ID" value="NEX44719.1"/>
    <property type="molecule type" value="Genomic_DNA"/>
</dbReference>
<sequence length="230" mass="24018">MSNHEIEDVLSSIRRLVSEDLRPARAAEAAVAAAVTAEQEAAGKLLLTPALRVVAPPEGEGAAPVAAGAGAAEQHGAAPVMQAEWPVEDVVARLGAAVAEEEWESPFGDPQVWPVEAEPAVARPVAAGQGIAAAPKDAPMDDGAWADAAEAAVRADLAQDAEEDVIASLYAAEAAGDGAGLRFDEEVLRDLVRDLIREELSGTLGERITRNVRKLVRAEIARALALREFE</sequence>
<comment type="caution">
    <text evidence="1">The sequence shown here is derived from an EMBL/GenBank/DDBJ whole genome shotgun (WGS) entry which is preliminary data.</text>
</comment>
<dbReference type="Proteomes" id="UP000481421">
    <property type="component" value="Unassembled WGS sequence"/>
</dbReference>
<proteinExistence type="predicted"/>
<evidence type="ECO:0000313" key="1">
    <source>
        <dbReference type="EMBL" id="NEX44719.1"/>
    </source>
</evidence>
<organism evidence="1 2">
    <name type="scientific">Pseudotabrizicola algicola</name>
    <dbReference type="NCBI Taxonomy" id="2709381"/>
    <lineage>
        <taxon>Bacteria</taxon>
        <taxon>Pseudomonadati</taxon>
        <taxon>Pseudomonadota</taxon>
        <taxon>Alphaproteobacteria</taxon>
        <taxon>Rhodobacterales</taxon>
        <taxon>Paracoccaceae</taxon>
        <taxon>Pseudotabrizicola</taxon>
    </lineage>
</organism>
<dbReference type="AlphaFoldDB" id="A0A6B3RNR2"/>
<name>A0A6B3RNR2_9RHOB</name>